<proteinExistence type="predicted"/>
<keyword evidence="3" id="KW-1185">Reference proteome</keyword>
<name>A0A834TUN7_9FABA</name>
<dbReference type="Proteomes" id="UP000634136">
    <property type="component" value="Unassembled WGS sequence"/>
</dbReference>
<organism evidence="2 3">
    <name type="scientific">Senna tora</name>
    <dbReference type="NCBI Taxonomy" id="362788"/>
    <lineage>
        <taxon>Eukaryota</taxon>
        <taxon>Viridiplantae</taxon>
        <taxon>Streptophyta</taxon>
        <taxon>Embryophyta</taxon>
        <taxon>Tracheophyta</taxon>
        <taxon>Spermatophyta</taxon>
        <taxon>Magnoliopsida</taxon>
        <taxon>eudicotyledons</taxon>
        <taxon>Gunneridae</taxon>
        <taxon>Pentapetalae</taxon>
        <taxon>rosids</taxon>
        <taxon>fabids</taxon>
        <taxon>Fabales</taxon>
        <taxon>Fabaceae</taxon>
        <taxon>Caesalpinioideae</taxon>
        <taxon>Cassia clade</taxon>
        <taxon>Senna</taxon>
    </lineage>
</organism>
<evidence type="ECO:0000256" key="1">
    <source>
        <dbReference type="SAM" id="MobiDB-lite"/>
    </source>
</evidence>
<evidence type="ECO:0000313" key="3">
    <source>
        <dbReference type="Proteomes" id="UP000634136"/>
    </source>
</evidence>
<accession>A0A834TUN7</accession>
<dbReference type="AlphaFoldDB" id="A0A834TUN7"/>
<reference evidence="2" key="1">
    <citation type="submission" date="2020-09" db="EMBL/GenBank/DDBJ databases">
        <title>Genome-Enabled Discovery of Anthraquinone Biosynthesis in Senna tora.</title>
        <authorList>
            <person name="Kang S.-H."/>
            <person name="Pandey R.P."/>
            <person name="Lee C.-M."/>
            <person name="Sim J.-S."/>
            <person name="Jeong J.-T."/>
            <person name="Choi B.-S."/>
            <person name="Jung M."/>
            <person name="Ginzburg D."/>
            <person name="Zhao K."/>
            <person name="Won S.Y."/>
            <person name="Oh T.-J."/>
            <person name="Yu Y."/>
            <person name="Kim N.-H."/>
            <person name="Lee O.R."/>
            <person name="Lee T.-H."/>
            <person name="Bashyal P."/>
            <person name="Kim T.-S."/>
            <person name="Lee W.-H."/>
            <person name="Kawkins C."/>
            <person name="Kim C.-K."/>
            <person name="Kim J.S."/>
            <person name="Ahn B.O."/>
            <person name="Rhee S.Y."/>
            <person name="Sohng J.K."/>
        </authorList>
    </citation>
    <scope>NUCLEOTIDE SEQUENCE</scope>
    <source>
        <tissue evidence="2">Leaf</tissue>
    </source>
</reference>
<dbReference type="EMBL" id="JAAIUW010000006">
    <property type="protein sequence ID" value="KAF7826996.1"/>
    <property type="molecule type" value="Genomic_DNA"/>
</dbReference>
<evidence type="ECO:0000313" key="2">
    <source>
        <dbReference type="EMBL" id="KAF7826996.1"/>
    </source>
</evidence>
<comment type="caution">
    <text evidence="2">The sequence shown here is derived from an EMBL/GenBank/DDBJ whole genome shotgun (WGS) entry which is preliminary data.</text>
</comment>
<gene>
    <name evidence="2" type="ORF">G2W53_018160</name>
</gene>
<protein>
    <submittedName>
        <fullName evidence="2">Uncharacterized protein</fullName>
    </submittedName>
</protein>
<sequence>MAPLFETQLSTVRGRKVPDD</sequence>
<feature type="region of interest" description="Disordered" evidence="1">
    <location>
        <begin position="1"/>
        <end position="20"/>
    </location>
</feature>